<dbReference type="PANTHER" id="PTHR43240:SF5">
    <property type="entry name" value="1,4-DIHYDROXY-2-NAPHTHOYL-COA THIOESTERASE 1"/>
    <property type="match status" value="1"/>
</dbReference>
<dbReference type="InterPro" id="IPR029069">
    <property type="entry name" value="HotDog_dom_sf"/>
</dbReference>
<accession>A0A9X9X305</accession>
<reference evidence="4" key="2">
    <citation type="journal article" date="2021" name="Syst. Appl. Microbiol.">
        <title>Roseomonas hellenica sp. nov., isolated from roots of wild-growing Alkanna tinctoria.</title>
        <authorList>
            <person name="Rat A."/>
            <person name="Naranjo H.D."/>
            <person name="Lebbe L."/>
            <person name="Cnockaert M."/>
            <person name="Krigas N."/>
            <person name="Grigoriadou K."/>
            <person name="Maloupa E."/>
            <person name="Willems A."/>
        </authorList>
    </citation>
    <scope>NUCLEOTIDE SEQUENCE</scope>
    <source>
        <strain evidence="4">LMG 31231</strain>
    </source>
</reference>
<dbReference type="AlphaFoldDB" id="A0A9X9X305"/>
<dbReference type="GO" id="GO:0005829">
    <property type="term" value="C:cytosol"/>
    <property type="evidence" value="ECO:0007669"/>
    <property type="project" value="TreeGrafter"/>
</dbReference>
<sequence length="142" mass="15220">MSIWRRPAEVAGIEARFAGSLPGLFGIRILEVGADFIRAEMPVDERHAQPFGILHGGASVVLAETLGSMASNLTLEDGRVAVGLEVNANHIASVPKGETVSAMCRPLHLGRTTQVWQTEIHRADGRLACVSRLTTAVVDRRG</sequence>
<comment type="similarity">
    <text evidence="1">Belongs to the thioesterase PaaI family.</text>
</comment>
<evidence type="ECO:0000256" key="1">
    <source>
        <dbReference type="ARBA" id="ARBA00008324"/>
    </source>
</evidence>
<protein>
    <submittedName>
        <fullName evidence="4">Hotdog fold thioesterase</fullName>
    </submittedName>
</protein>
<evidence type="ECO:0000256" key="2">
    <source>
        <dbReference type="ARBA" id="ARBA00022801"/>
    </source>
</evidence>
<evidence type="ECO:0000313" key="4">
    <source>
        <dbReference type="EMBL" id="MBR0673784.1"/>
    </source>
</evidence>
<dbReference type="InterPro" id="IPR003736">
    <property type="entry name" value="PAAI_dom"/>
</dbReference>
<reference evidence="4" key="1">
    <citation type="submission" date="2020-01" db="EMBL/GenBank/DDBJ databases">
        <authorList>
            <person name="Rat A."/>
        </authorList>
    </citation>
    <scope>NUCLEOTIDE SEQUENCE</scope>
    <source>
        <strain evidence="4">LMG 31231</strain>
    </source>
</reference>
<evidence type="ECO:0000313" key="5">
    <source>
        <dbReference type="Proteomes" id="UP001138751"/>
    </source>
</evidence>
<feature type="domain" description="Thioesterase" evidence="3">
    <location>
        <begin position="51"/>
        <end position="129"/>
    </location>
</feature>
<proteinExistence type="inferred from homology"/>
<organism evidence="4 5">
    <name type="scientific">Neoroseomonas soli</name>
    <dbReference type="NCBI Taxonomy" id="1081025"/>
    <lineage>
        <taxon>Bacteria</taxon>
        <taxon>Pseudomonadati</taxon>
        <taxon>Pseudomonadota</taxon>
        <taxon>Alphaproteobacteria</taxon>
        <taxon>Acetobacterales</taxon>
        <taxon>Acetobacteraceae</taxon>
        <taxon>Neoroseomonas</taxon>
    </lineage>
</organism>
<dbReference type="Pfam" id="PF03061">
    <property type="entry name" value="4HBT"/>
    <property type="match status" value="1"/>
</dbReference>
<dbReference type="EMBL" id="JAAEDM010000089">
    <property type="protein sequence ID" value="MBR0673784.1"/>
    <property type="molecule type" value="Genomic_DNA"/>
</dbReference>
<dbReference type="NCBIfam" id="TIGR00369">
    <property type="entry name" value="unchar_dom_1"/>
    <property type="match status" value="1"/>
</dbReference>
<dbReference type="GO" id="GO:0061522">
    <property type="term" value="F:1,4-dihydroxy-2-naphthoyl-CoA thioesterase activity"/>
    <property type="evidence" value="ECO:0007669"/>
    <property type="project" value="TreeGrafter"/>
</dbReference>
<dbReference type="Proteomes" id="UP001138751">
    <property type="component" value="Unassembled WGS sequence"/>
</dbReference>
<dbReference type="Gene3D" id="3.10.129.10">
    <property type="entry name" value="Hotdog Thioesterase"/>
    <property type="match status" value="1"/>
</dbReference>
<keyword evidence="2" id="KW-0378">Hydrolase</keyword>
<dbReference type="PANTHER" id="PTHR43240">
    <property type="entry name" value="1,4-DIHYDROXY-2-NAPHTHOYL-COA THIOESTERASE 1"/>
    <property type="match status" value="1"/>
</dbReference>
<comment type="caution">
    <text evidence="4">The sequence shown here is derived from an EMBL/GenBank/DDBJ whole genome shotgun (WGS) entry which is preliminary data.</text>
</comment>
<gene>
    <name evidence="4" type="ORF">GXW76_21600</name>
</gene>
<name>A0A9X9X305_9PROT</name>
<dbReference type="InterPro" id="IPR006683">
    <property type="entry name" value="Thioestr_dom"/>
</dbReference>
<keyword evidence="5" id="KW-1185">Reference proteome</keyword>
<dbReference type="RefSeq" id="WP_211864186.1">
    <property type="nucleotide sequence ID" value="NZ_JAAEDM010000089.1"/>
</dbReference>
<dbReference type="CDD" id="cd03443">
    <property type="entry name" value="PaaI_thioesterase"/>
    <property type="match status" value="1"/>
</dbReference>
<dbReference type="SUPFAM" id="SSF54637">
    <property type="entry name" value="Thioesterase/thiol ester dehydrase-isomerase"/>
    <property type="match status" value="1"/>
</dbReference>
<evidence type="ECO:0000259" key="3">
    <source>
        <dbReference type="Pfam" id="PF03061"/>
    </source>
</evidence>